<evidence type="ECO:0000313" key="11">
    <source>
        <dbReference type="Proteomes" id="UP000472272"/>
    </source>
</evidence>
<evidence type="ECO:0000256" key="9">
    <source>
        <dbReference type="SAM" id="Phobius"/>
    </source>
</evidence>
<dbReference type="AlphaFoldDB" id="A0A670IGD4"/>
<organism evidence="10 11">
    <name type="scientific">Podarcis muralis</name>
    <name type="common">Wall lizard</name>
    <name type="synonym">Lacerta muralis</name>
    <dbReference type="NCBI Taxonomy" id="64176"/>
    <lineage>
        <taxon>Eukaryota</taxon>
        <taxon>Metazoa</taxon>
        <taxon>Chordata</taxon>
        <taxon>Craniata</taxon>
        <taxon>Vertebrata</taxon>
        <taxon>Euteleostomi</taxon>
        <taxon>Lepidosauria</taxon>
        <taxon>Squamata</taxon>
        <taxon>Bifurcata</taxon>
        <taxon>Unidentata</taxon>
        <taxon>Episquamata</taxon>
        <taxon>Laterata</taxon>
        <taxon>Lacertibaenia</taxon>
        <taxon>Lacertidae</taxon>
        <taxon>Podarcis</taxon>
    </lineage>
</organism>
<keyword evidence="7" id="KW-0675">Receptor</keyword>
<dbReference type="Ensembl" id="ENSPMRT00000011458.1">
    <property type="protein sequence ID" value="ENSPMRP00000010744.1"/>
    <property type="gene ID" value="ENSPMRG00000007134.1"/>
</dbReference>
<evidence type="ECO:0000256" key="7">
    <source>
        <dbReference type="ARBA" id="ARBA00023170"/>
    </source>
</evidence>
<keyword evidence="8" id="KW-0807">Transducer</keyword>
<dbReference type="PANTHER" id="PTHR11334:SF29">
    <property type="entry name" value="MAS-RELATED G-PROTEIN COUPLED RECEPTOR MEMBER X2"/>
    <property type="match status" value="1"/>
</dbReference>
<proteinExistence type="predicted"/>
<sequence>MLCPPTFISTEYSTSFLNILYFLILVISIFGLMGNGTVIWFLGFCMKRNPFTTFILNLGNPFTTFILHLARARSRESMKVILQRLFKEEENCREERELRKLHFLSLGVFLGTCFPLYSLFYYFGFIYSVNFCPCFSSIVKSPLDCPFGRINVLYVLENEIKINAALTV</sequence>
<evidence type="ECO:0000256" key="2">
    <source>
        <dbReference type="ARBA" id="ARBA00022475"/>
    </source>
</evidence>
<dbReference type="GeneTree" id="ENSGT01030000234639"/>
<evidence type="ECO:0000256" key="5">
    <source>
        <dbReference type="ARBA" id="ARBA00023040"/>
    </source>
</evidence>
<dbReference type="PANTHER" id="PTHR11334">
    <property type="entry name" value="MAS-RELATED G-PROTEIN COUPLED RECEPTOR"/>
    <property type="match status" value="1"/>
</dbReference>
<evidence type="ECO:0000313" key="10">
    <source>
        <dbReference type="Ensembl" id="ENSPMRP00000010744.1"/>
    </source>
</evidence>
<name>A0A670IGD4_PODMU</name>
<comment type="subcellular location">
    <subcellularLocation>
        <location evidence="1">Cell membrane</location>
        <topology evidence="1">Multi-pass membrane protein</topology>
    </subcellularLocation>
</comment>
<dbReference type="Proteomes" id="UP000472272">
    <property type="component" value="Chromosome 7"/>
</dbReference>
<accession>A0A670IGD4</accession>
<evidence type="ECO:0000256" key="6">
    <source>
        <dbReference type="ARBA" id="ARBA00023136"/>
    </source>
</evidence>
<keyword evidence="11" id="KW-1185">Reference proteome</keyword>
<evidence type="ECO:0000256" key="8">
    <source>
        <dbReference type="ARBA" id="ARBA00023224"/>
    </source>
</evidence>
<reference evidence="10" key="2">
    <citation type="submission" date="2025-08" db="UniProtKB">
        <authorList>
            <consortium name="Ensembl"/>
        </authorList>
    </citation>
    <scope>IDENTIFICATION</scope>
</reference>
<feature type="transmembrane region" description="Helical" evidence="9">
    <location>
        <begin position="20"/>
        <end position="42"/>
    </location>
</feature>
<keyword evidence="6 9" id="KW-0472">Membrane</keyword>
<dbReference type="InterPro" id="IPR026234">
    <property type="entry name" value="MRGPCRFAMILY"/>
</dbReference>
<protein>
    <recommendedName>
        <fullName evidence="12">G-protein coupled receptors family 1 profile domain-containing protein</fullName>
    </recommendedName>
</protein>
<reference evidence="10 11" key="1">
    <citation type="journal article" date="2019" name="Proc. Natl. Acad. Sci. U.S.A.">
        <title>Regulatory changes in pterin and carotenoid genes underlie balanced color polymorphisms in the wall lizard.</title>
        <authorList>
            <person name="Andrade P."/>
            <person name="Pinho C."/>
            <person name="Perez I de Lanuza G."/>
            <person name="Afonso S."/>
            <person name="Brejcha J."/>
            <person name="Rubin C.J."/>
            <person name="Wallerman O."/>
            <person name="Pereira P."/>
            <person name="Sabatino S.J."/>
            <person name="Bellati A."/>
            <person name="Pellitteri-Rosa D."/>
            <person name="Bosakova Z."/>
            <person name="Bunikis I."/>
            <person name="Carretero M.A."/>
            <person name="Feiner N."/>
            <person name="Marsik P."/>
            <person name="Pauperio F."/>
            <person name="Salvi D."/>
            <person name="Soler L."/>
            <person name="While G.M."/>
            <person name="Uller T."/>
            <person name="Font E."/>
            <person name="Andersson L."/>
            <person name="Carneiro M."/>
        </authorList>
    </citation>
    <scope>NUCLEOTIDE SEQUENCE</scope>
</reference>
<keyword evidence="3 9" id="KW-0812">Transmembrane</keyword>
<keyword evidence="4 9" id="KW-1133">Transmembrane helix</keyword>
<keyword evidence="2" id="KW-1003">Cell membrane</keyword>
<evidence type="ECO:0000256" key="1">
    <source>
        <dbReference type="ARBA" id="ARBA00004651"/>
    </source>
</evidence>
<evidence type="ECO:0000256" key="4">
    <source>
        <dbReference type="ARBA" id="ARBA00022989"/>
    </source>
</evidence>
<dbReference type="GO" id="GO:0005886">
    <property type="term" value="C:plasma membrane"/>
    <property type="evidence" value="ECO:0007669"/>
    <property type="project" value="UniProtKB-SubCell"/>
</dbReference>
<dbReference type="GO" id="GO:0004930">
    <property type="term" value="F:G protein-coupled receptor activity"/>
    <property type="evidence" value="ECO:0007669"/>
    <property type="project" value="UniProtKB-KW"/>
</dbReference>
<keyword evidence="5" id="KW-0297">G-protein coupled receptor</keyword>
<evidence type="ECO:0008006" key="12">
    <source>
        <dbReference type="Google" id="ProtNLM"/>
    </source>
</evidence>
<evidence type="ECO:0000256" key="3">
    <source>
        <dbReference type="ARBA" id="ARBA00022692"/>
    </source>
</evidence>
<reference evidence="10" key="3">
    <citation type="submission" date="2025-09" db="UniProtKB">
        <authorList>
            <consortium name="Ensembl"/>
        </authorList>
    </citation>
    <scope>IDENTIFICATION</scope>
</reference>
<feature type="transmembrane region" description="Helical" evidence="9">
    <location>
        <begin position="103"/>
        <end position="127"/>
    </location>
</feature>